<dbReference type="EMBL" id="QKYT01000540">
    <property type="protein sequence ID" value="RIA83809.1"/>
    <property type="molecule type" value="Genomic_DNA"/>
</dbReference>
<accession>A0A397SFZ8</accession>
<dbReference type="STRING" id="658196.A0A397SFZ8"/>
<dbReference type="AlphaFoldDB" id="A0A397SFZ8"/>
<proteinExistence type="predicted"/>
<keyword evidence="2" id="KW-1185">Reference proteome</keyword>
<dbReference type="OrthoDB" id="2419124at2759"/>
<organism evidence="1 2">
    <name type="scientific">Glomus cerebriforme</name>
    <dbReference type="NCBI Taxonomy" id="658196"/>
    <lineage>
        <taxon>Eukaryota</taxon>
        <taxon>Fungi</taxon>
        <taxon>Fungi incertae sedis</taxon>
        <taxon>Mucoromycota</taxon>
        <taxon>Glomeromycotina</taxon>
        <taxon>Glomeromycetes</taxon>
        <taxon>Glomerales</taxon>
        <taxon>Glomeraceae</taxon>
        <taxon>Glomus</taxon>
    </lineage>
</organism>
<name>A0A397SFZ8_9GLOM</name>
<protein>
    <recommendedName>
        <fullName evidence="3">NYN domain-containing protein</fullName>
    </recommendedName>
</protein>
<evidence type="ECO:0008006" key="3">
    <source>
        <dbReference type="Google" id="ProtNLM"/>
    </source>
</evidence>
<evidence type="ECO:0000313" key="1">
    <source>
        <dbReference type="EMBL" id="RIA83809.1"/>
    </source>
</evidence>
<comment type="caution">
    <text evidence="1">The sequence shown here is derived from an EMBL/GenBank/DDBJ whole genome shotgun (WGS) entry which is preliminary data.</text>
</comment>
<gene>
    <name evidence="1" type="ORF">C1645_446978</name>
</gene>
<dbReference type="Proteomes" id="UP000265703">
    <property type="component" value="Unassembled WGS sequence"/>
</dbReference>
<sequence>MDTGLKDIITALDRLNFTTKDKRAIHSYFTNNATSINVASAFLRSCKKDDEIRDYLKNIISTSGRSVAGQSGLTYIFVDNSTFFFQGGAAIQRLEGLDHNYKYNHITYDHGLLIKTLKGDRKLGINPIIVGSCPLPADSLWKKKEGYDVRVFDKNRDKKEKGADDFLTVMSKVIYQNTPGTLVLVAGVFDYQNTVLEASKLKWKIEIWSWKFGKTGYFNNNVNIFCIPLDQHYKSFAYGYSSNPNNKIKGLDVINGDTIQNESIRELFASNDLFFWFHREDEIIHLYFNAQGKSNKAKNLLNNKYEDLEIWERN</sequence>
<evidence type="ECO:0000313" key="2">
    <source>
        <dbReference type="Proteomes" id="UP000265703"/>
    </source>
</evidence>
<reference evidence="1 2" key="1">
    <citation type="submission" date="2018-06" db="EMBL/GenBank/DDBJ databases">
        <title>Comparative genomics reveals the genomic features of Rhizophagus irregularis, R. cerebriforme, R. diaphanum and Gigaspora rosea, and their symbiotic lifestyle signature.</title>
        <authorList>
            <person name="Morin E."/>
            <person name="San Clemente H."/>
            <person name="Chen E.C.H."/>
            <person name="De La Providencia I."/>
            <person name="Hainaut M."/>
            <person name="Kuo A."/>
            <person name="Kohler A."/>
            <person name="Murat C."/>
            <person name="Tang N."/>
            <person name="Roy S."/>
            <person name="Loubradou J."/>
            <person name="Henrissat B."/>
            <person name="Grigoriev I.V."/>
            <person name="Corradi N."/>
            <person name="Roux C."/>
            <person name="Martin F.M."/>
        </authorList>
    </citation>
    <scope>NUCLEOTIDE SEQUENCE [LARGE SCALE GENOMIC DNA]</scope>
    <source>
        <strain evidence="1 2">DAOM 227022</strain>
    </source>
</reference>